<organism evidence="3 4">
    <name type="scientific">Montanilutibacter psychrotolerans</name>
    <dbReference type="NCBI Taxonomy" id="1327343"/>
    <lineage>
        <taxon>Bacteria</taxon>
        <taxon>Pseudomonadati</taxon>
        <taxon>Pseudomonadota</taxon>
        <taxon>Gammaproteobacteria</taxon>
        <taxon>Lysobacterales</taxon>
        <taxon>Lysobacteraceae</taxon>
        <taxon>Montanilutibacter</taxon>
    </lineage>
</organism>
<dbReference type="Pfam" id="PF01841">
    <property type="entry name" value="Transglut_core"/>
    <property type="match status" value="1"/>
</dbReference>
<dbReference type="InterPro" id="IPR021878">
    <property type="entry name" value="TgpA_N"/>
</dbReference>
<dbReference type="Pfam" id="PF11992">
    <property type="entry name" value="TgpA_N"/>
    <property type="match status" value="1"/>
</dbReference>
<evidence type="ECO:0000256" key="1">
    <source>
        <dbReference type="SAM" id="Phobius"/>
    </source>
</evidence>
<dbReference type="OrthoDB" id="9804872at2"/>
<reference evidence="3 4" key="1">
    <citation type="submission" date="2018-11" db="EMBL/GenBank/DDBJ databases">
        <title>Lysobacter cryohumiis sp. nov., isolated from soil in the Tianshan Mountains, Xinjiang, China.</title>
        <authorList>
            <person name="Luo Y."/>
            <person name="Sheng H."/>
        </authorList>
    </citation>
    <scope>NUCLEOTIDE SEQUENCE [LARGE SCALE GENOMIC DNA]</scope>
    <source>
        <strain evidence="3 4">ZS60</strain>
    </source>
</reference>
<dbReference type="InterPro" id="IPR002931">
    <property type="entry name" value="Transglutaminase-like"/>
</dbReference>
<dbReference type="InterPro" id="IPR052901">
    <property type="entry name" value="Bact_TGase-like"/>
</dbReference>
<dbReference type="EMBL" id="RIBS01000002">
    <property type="protein sequence ID" value="RNF84948.1"/>
    <property type="molecule type" value="Genomic_DNA"/>
</dbReference>
<dbReference type="AlphaFoldDB" id="A0A3M8SUD6"/>
<protein>
    <submittedName>
        <fullName evidence="3">DUF3488 domain-containing protein</fullName>
    </submittedName>
</protein>
<keyword evidence="1" id="KW-1133">Transmembrane helix</keyword>
<evidence type="ECO:0000313" key="4">
    <source>
        <dbReference type="Proteomes" id="UP000267049"/>
    </source>
</evidence>
<keyword evidence="1" id="KW-0472">Membrane</keyword>
<dbReference type="RefSeq" id="WP_123086736.1">
    <property type="nucleotide sequence ID" value="NZ_RIBS01000002.1"/>
</dbReference>
<dbReference type="SUPFAM" id="SSF54001">
    <property type="entry name" value="Cysteine proteinases"/>
    <property type="match status" value="1"/>
</dbReference>
<evidence type="ECO:0000259" key="2">
    <source>
        <dbReference type="SMART" id="SM00460"/>
    </source>
</evidence>
<feature type="transmembrane region" description="Helical" evidence="1">
    <location>
        <begin position="130"/>
        <end position="149"/>
    </location>
</feature>
<sequence>MTSRRTNANRLDSVSRAWAYAAGIGGLLPLLTQLPGTTAATIMVTCAFTTGLSWRRAIPAIPRFLLLMAVVGTVLSLTGYSIGRDTGVALLGAMLAIKPAETSTLRDARSLVGFGLFAPFSTFLLDQGPLVLTLGLLAAFFSLAALHRFADVESEDSVSPPLRQRLTGVGRLLGIGLPLALAAFWLFPRLTTPLWGLPERALGRSGLSDRMTPGQWLDLMGDGTPVLRAQFFGKTPMPSQMYWRGPVLWDFDGQSWTQPSFTRDMPPPPVQSQSVVWDYQVEIEPTDRRQLVALDLPRAAPDGSHLDYNRSLRTTSPLFSMTRWRIRSSPPAAHQPDLPPAVRARALALPDGYNPRTLALARQWRLEAGNDDQALIRRSLAWIRSEFAYTLETPLPGRDGVDEFLFDQKAGFCQHFSSSFAVLMRAAGIPARVVTGYAGGYRNPIGDYWLVRRLDAHAWTEVWLRGRGWTRVDPTAAVAPERIFDTLADRTLDTQGGLLGGIATAAPLLDVSDWMRRGWNDFVLGFNAERQQHMLRPLGIPRLDTSHLIGLFTTCALLGLLWMTWLSSRGERQRDPVLRAWHALSRRYARLDLARQSHETADGWVERVTAVRPDLGDPLQRLSHHFNEWRYAQADPARVAHRQPRGLIRELRAHRPQPLGERR</sequence>
<gene>
    <name evidence="3" type="ORF">EER27_03920</name>
</gene>
<proteinExistence type="predicted"/>
<evidence type="ECO:0000313" key="3">
    <source>
        <dbReference type="EMBL" id="RNF84948.1"/>
    </source>
</evidence>
<dbReference type="Gene3D" id="3.10.620.30">
    <property type="match status" value="1"/>
</dbReference>
<dbReference type="InterPro" id="IPR038765">
    <property type="entry name" value="Papain-like_cys_pep_sf"/>
</dbReference>
<feature type="transmembrane region" description="Helical" evidence="1">
    <location>
        <begin position="64"/>
        <end position="82"/>
    </location>
</feature>
<dbReference type="InterPro" id="IPR025403">
    <property type="entry name" value="TgpA-like_C"/>
</dbReference>
<feature type="domain" description="Transglutaminase-like" evidence="2">
    <location>
        <begin position="405"/>
        <end position="476"/>
    </location>
</feature>
<dbReference type="PANTHER" id="PTHR42736:SF1">
    <property type="entry name" value="PROTEIN-GLUTAMINE GAMMA-GLUTAMYLTRANSFERASE"/>
    <property type="match status" value="1"/>
</dbReference>
<dbReference type="Pfam" id="PF13559">
    <property type="entry name" value="DUF4129"/>
    <property type="match status" value="1"/>
</dbReference>
<dbReference type="SMART" id="SM00460">
    <property type="entry name" value="TGc"/>
    <property type="match status" value="1"/>
</dbReference>
<dbReference type="PANTHER" id="PTHR42736">
    <property type="entry name" value="PROTEIN-GLUTAMINE GAMMA-GLUTAMYLTRANSFERASE"/>
    <property type="match status" value="1"/>
</dbReference>
<keyword evidence="4" id="KW-1185">Reference proteome</keyword>
<feature type="transmembrane region" description="Helical" evidence="1">
    <location>
        <begin position="169"/>
        <end position="187"/>
    </location>
</feature>
<dbReference type="Proteomes" id="UP000267049">
    <property type="component" value="Unassembled WGS sequence"/>
</dbReference>
<name>A0A3M8SUD6_9GAMM</name>
<accession>A0A3M8SUD6</accession>
<keyword evidence="1" id="KW-0812">Transmembrane</keyword>
<comment type="caution">
    <text evidence="3">The sequence shown here is derived from an EMBL/GenBank/DDBJ whole genome shotgun (WGS) entry which is preliminary data.</text>
</comment>